<protein>
    <submittedName>
        <fullName evidence="2">Uncharacterized protein</fullName>
    </submittedName>
</protein>
<feature type="region of interest" description="Disordered" evidence="1">
    <location>
        <begin position="71"/>
        <end position="91"/>
    </location>
</feature>
<dbReference type="AlphaFoldDB" id="A0A8X6RAV9"/>
<gene>
    <name evidence="2" type="ORF">TNCV_1246801</name>
</gene>
<evidence type="ECO:0000313" key="2">
    <source>
        <dbReference type="EMBL" id="GFX91265.1"/>
    </source>
</evidence>
<sequence length="91" mass="9949">MPGRRIPVNIPPIYRSFGGHSLMSNQINSPRSDLILLSACLGVASHMLKEFSKHVEVGLSKPCNGQVHKSQQCGAHRRTSSMQTSTCSPYV</sequence>
<evidence type="ECO:0000256" key="1">
    <source>
        <dbReference type="SAM" id="MobiDB-lite"/>
    </source>
</evidence>
<organism evidence="2 3">
    <name type="scientific">Trichonephila clavipes</name>
    <name type="common">Golden silk orbweaver</name>
    <name type="synonym">Nephila clavipes</name>
    <dbReference type="NCBI Taxonomy" id="2585209"/>
    <lineage>
        <taxon>Eukaryota</taxon>
        <taxon>Metazoa</taxon>
        <taxon>Ecdysozoa</taxon>
        <taxon>Arthropoda</taxon>
        <taxon>Chelicerata</taxon>
        <taxon>Arachnida</taxon>
        <taxon>Araneae</taxon>
        <taxon>Araneomorphae</taxon>
        <taxon>Entelegynae</taxon>
        <taxon>Araneoidea</taxon>
        <taxon>Nephilidae</taxon>
        <taxon>Trichonephila</taxon>
    </lineage>
</organism>
<feature type="compositionally biased region" description="Polar residues" evidence="1">
    <location>
        <begin position="80"/>
        <end position="91"/>
    </location>
</feature>
<dbReference type="EMBL" id="BMAU01021123">
    <property type="protein sequence ID" value="GFX91265.1"/>
    <property type="molecule type" value="Genomic_DNA"/>
</dbReference>
<accession>A0A8X6RAV9</accession>
<evidence type="ECO:0000313" key="3">
    <source>
        <dbReference type="Proteomes" id="UP000887159"/>
    </source>
</evidence>
<keyword evidence="3" id="KW-1185">Reference proteome</keyword>
<proteinExistence type="predicted"/>
<comment type="caution">
    <text evidence="2">The sequence shown here is derived from an EMBL/GenBank/DDBJ whole genome shotgun (WGS) entry which is preliminary data.</text>
</comment>
<reference evidence="2" key="1">
    <citation type="submission" date="2020-08" db="EMBL/GenBank/DDBJ databases">
        <title>Multicomponent nature underlies the extraordinary mechanical properties of spider dragline silk.</title>
        <authorList>
            <person name="Kono N."/>
            <person name="Nakamura H."/>
            <person name="Mori M."/>
            <person name="Yoshida Y."/>
            <person name="Ohtoshi R."/>
            <person name="Malay A.D."/>
            <person name="Moran D.A.P."/>
            <person name="Tomita M."/>
            <person name="Numata K."/>
            <person name="Arakawa K."/>
        </authorList>
    </citation>
    <scope>NUCLEOTIDE SEQUENCE</scope>
</reference>
<name>A0A8X6RAV9_TRICX</name>
<dbReference type="Proteomes" id="UP000887159">
    <property type="component" value="Unassembled WGS sequence"/>
</dbReference>